<evidence type="ECO:0000256" key="2">
    <source>
        <dbReference type="ARBA" id="ARBA00004691"/>
    </source>
</evidence>
<evidence type="ECO:0000256" key="14">
    <source>
        <dbReference type="ARBA" id="ARBA00023284"/>
    </source>
</evidence>
<keyword evidence="20" id="KW-1185">Reference proteome</keyword>
<keyword evidence="10 17" id="KW-0560">Oxidoreductase</keyword>
<dbReference type="GO" id="GO:0052693">
    <property type="term" value="F:epoxyqueuosine reductase activity"/>
    <property type="evidence" value="ECO:0007669"/>
    <property type="project" value="UniProtKB-UniRule"/>
</dbReference>
<evidence type="ECO:0000256" key="12">
    <source>
        <dbReference type="ARBA" id="ARBA00023014"/>
    </source>
</evidence>
<evidence type="ECO:0000256" key="10">
    <source>
        <dbReference type="ARBA" id="ARBA00023002"/>
    </source>
</evidence>
<evidence type="ECO:0000256" key="4">
    <source>
        <dbReference type="ARBA" id="ARBA00012622"/>
    </source>
</evidence>
<evidence type="ECO:0000256" key="7">
    <source>
        <dbReference type="ARBA" id="ARBA00022694"/>
    </source>
</evidence>
<keyword evidence="14 17" id="KW-0676">Redox-active center</keyword>
<evidence type="ECO:0000256" key="3">
    <source>
        <dbReference type="ARBA" id="ARBA00008207"/>
    </source>
</evidence>
<dbReference type="InterPro" id="IPR003828">
    <property type="entry name" value="QueH"/>
</dbReference>
<feature type="region of interest" description="Disordered" evidence="18">
    <location>
        <begin position="201"/>
        <end position="222"/>
    </location>
</feature>
<keyword evidence="6 17" id="KW-0004">4Fe-4S</keyword>
<comment type="pathway">
    <text evidence="2 17">tRNA modification; tRNA-queuosine biosynthesis.</text>
</comment>
<feature type="binding site" evidence="17">
    <location>
        <position position="113"/>
    </location>
    <ligand>
        <name>[4Fe-4S] cluster</name>
        <dbReference type="ChEBI" id="CHEBI:49883"/>
    </ligand>
</feature>
<keyword evidence="11 17" id="KW-0408">Iron</keyword>
<feature type="binding site" evidence="17">
    <location>
        <position position="29"/>
    </location>
    <ligand>
        <name>[4Fe-4S] cluster</name>
        <dbReference type="ChEBI" id="CHEBI:49883"/>
    </ligand>
</feature>
<comment type="similarity">
    <text evidence="3 17">Belongs to the QueH family.</text>
</comment>
<evidence type="ECO:0000313" key="19">
    <source>
        <dbReference type="EMBL" id="GFO85061.1"/>
    </source>
</evidence>
<comment type="catalytic activity">
    <reaction evidence="16 17">
        <text>epoxyqueuosine(34) in tRNA + AH2 = queuosine(34) in tRNA + A + H2O</text>
        <dbReference type="Rhea" id="RHEA:32159"/>
        <dbReference type="Rhea" id="RHEA-COMP:18571"/>
        <dbReference type="Rhea" id="RHEA-COMP:18582"/>
        <dbReference type="ChEBI" id="CHEBI:13193"/>
        <dbReference type="ChEBI" id="CHEBI:15377"/>
        <dbReference type="ChEBI" id="CHEBI:17499"/>
        <dbReference type="ChEBI" id="CHEBI:194431"/>
        <dbReference type="ChEBI" id="CHEBI:194443"/>
        <dbReference type="EC" id="1.17.99.6"/>
    </reaction>
</comment>
<proteinExistence type="inferred from homology"/>
<evidence type="ECO:0000256" key="9">
    <source>
        <dbReference type="ARBA" id="ARBA00022785"/>
    </source>
</evidence>
<protein>
    <recommendedName>
        <fullName evidence="5 17">Epoxyqueuosine reductase QueH</fullName>
        <ecNumber evidence="4 17">1.17.99.6</ecNumber>
    </recommendedName>
    <alternativeName>
        <fullName evidence="15 17">Queuosine biosynthesis protein QueH</fullName>
    </alternativeName>
</protein>
<evidence type="ECO:0000256" key="17">
    <source>
        <dbReference type="HAMAP-Rule" id="MF_02089"/>
    </source>
</evidence>
<dbReference type="GO" id="GO:0046872">
    <property type="term" value="F:metal ion binding"/>
    <property type="evidence" value="ECO:0007669"/>
    <property type="project" value="UniProtKB-KW"/>
</dbReference>
<feature type="disulfide bond" description="Redox-active" evidence="17">
    <location>
        <begin position="192"/>
        <end position="194"/>
    </location>
</feature>
<keyword evidence="13 17" id="KW-1015">Disulfide bond</keyword>
<keyword evidence="9 17" id="KW-0671">Queuosine biosynthesis</keyword>
<feature type="binding site" evidence="17">
    <location>
        <position position="110"/>
    </location>
    <ligand>
        <name>[4Fe-4S] cluster</name>
        <dbReference type="ChEBI" id="CHEBI:49883"/>
    </ligand>
</feature>
<evidence type="ECO:0000256" key="11">
    <source>
        <dbReference type="ARBA" id="ARBA00023004"/>
    </source>
</evidence>
<evidence type="ECO:0000256" key="13">
    <source>
        <dbReference type="ARBA" id="ARBA00023157"/>
    </source>
</evidence>
<dbReference type="PANTHER" id="PTHR36701:SF1">
    <property type="entry name" value="EPOXYQUEUOSINE REDUCTASE QUEH"/>
    <property type="match status" value="1"/>
</dbReference>
<evidence type="ECO:0000256" key="6">
    <source>
        <dbReference type="ARBA" id="ARBA00022485"/>
    </source>
</evidence>
<evidence type="ECO:0000256" key="1">
    <source>
        <dbReference type="ARBA" id="ARBA00002268"/>
    </source>
</evidence>
<gene>
    <name evidence="17" type="primary">queH</name>
    <name evidence="19" type="ORF">ANBU17_14080</name>
</gene>
<accession>A0A916Q9G3</accession>
<reference evidence="19" key="1">
    <citation type="submission" date="2020-06" db="EMBL/GenBank/DDBJ databases">
        <title>Characterization of fructooligosaccharide metabolism and fructooligosaccharide-degrading enzymes in human commensal butyrate producers.</title>
        <authorList>
            <person name="Tanno H."/>
            <person name="Fujii T."/>
            <person name="Hirano K."/>
            <person name="Maeno S."/>
            <person name="Tonozuka T."/>
            <person name="Sakamoto M."/>
            <person name="Ohkuma M."/>
            <person name="Tochio T."/>
            <person name="Endo A."/>
        </authorList>
    </citation>
    <scope>NUCLEOTIDE SEQUENCE</scope>
    <source>
        <strain evidence="19">JCM 17466</strain>
    </source>
</reference>
<evidence type="ECO:0000256" key="15">
    <source>
        <dbReference type="ARBA" id="ARBA00031446"/>
    </source>
</evidence>
<keyword evidence="12 17" id="KW-0411">Iron-sulfur</keyword>
<dbReference type="EC" id="1.17.99.6" evidence="4 17"/>
<organism evidence="19 20">
    <name type="scientific">Anaerostipes butyraticus</name>
    <dbReference type="NCBI Taxonomy" id="645466"/>
    <lineage>
        <taxon>Bacteria</taxon>
        <taxon>Bacillati</taxon>
        <taxon>Bacillota</taxon>
        <taxon>Clostridia</taxon>
        <taxon>Lachnospirales</taxon>
        <taxon>Lachnospiraceae</taxon>
        <taxon>Anaerostipes</taxon>
    </lineage>
</organism>
<evidence type="ECO:0000256" key="5">
    <source>
        <dbReference type="ARBA" id="ARBA00016895"/>
    </source>
</evidence>
<dbReference type="AlphaFoldDB" id="A0A916Q9G3"/>
<dbReference type="Proteomes" id="UP000613208">
    <property type="component" value="Unassembled WGS sequence"/>
</dbReference>
<dbReference type="EMBL" id="BLYI01000030">
    <property type="protein sequence ID" value="GFO85061.1"/>
    <property type="molecule type" value="Genomic_DNA"/>
</dbReference>
<evidence type="ECO:0000313" key="20">
    <source>
        <dbReference type="Proteomes" id="UP000613208"/>
    </source>
</evidence>
<keyword evidence="7 17" id="KW-0819">tRNA processing</keyword>
<evidence type="ECO:0000256" key="8">
    <source>
        <dbReference type="ARBA" id="ARBA00022723"/>
    </source>
</evidence>
<evidence type="ECO:0000256" key="18">
    <source>
        <dbReference type="SAM" id="MobiDB-lite"/>
    </source>
</evidence>
<keyword evidence="8 17" id="KW-0479">Metal-binding</keyword>
<sequence length="222" mass="26298">MNKINYQKKLDQIIEQEADRRPRLLLHSCCAPCSSYVLEYLSRYFRITVFYYNPNIDSAKEYEKRVEEQKRLIREMKLGEISVIDGRYNPQVFYQAVRGFEKEPEGGKRCYLCYQLRLRETAKLASAEKFDYFTTTLTISPLKNAQWLNEIGEKAGQEYGVAFLPSDFKKKGGYQRSIQLSKEYSLYRQNFCGCVFSKNESRERQKKNTQESQTEKQIEKNK</sequence>
<comment type="function">
    <text evidence="1 17">Catalyzes the conversion of epoxyqueuosine (oQ) to queuosine (Q), which is a hypermodified base found in the wobble positions of tRNA(Asp), tRNA(Asn), tRNA(His) and tRNA(Tyr).</text>
</comment>
<dbReference type="GO" id="GO:0008616">
    <property type="term" value="P:tRNA queuosine(34) biosynthetic process"/>
    <property type="evidence" value="ECO:0007669"/>
    <property type="project" value="UniProtKB-UniRule"/>
</dbReference>
<dbReference type="GO" id="GO:0051539">
    <property type="term" value="F:4 iron, 4 sulfur cluster binding"/>
    <property type="evidence" value="ECO:0007669"/>
    <property type="project" value="UniProtKB-UniRule"/>
</dbReference>
<dbReference type="PANTHER" id="PTHR36701">
    <property type="entry name" value="EPOXYQUEUOSINE REDUCTASE QUEH"/>
    <property type="match status" value="1"/>
</dbReference>
<dbReference type="HAMAP" id="MF_02089">
    <property type="entry name" value="QueH"/>
    <property type="match status" value="1"/>
</dbReference>
<evidence type="ECO:0000256" key="16">
    <source>
        <dbReference type="ARBA" id="ARBA00047415"/>
    </source>
</evidence>
<feature type="binding site" evidence="17">
    <location>
        <position position="30"/>
    </location>
    <ligand>
        <name>[4Fe-4S] cluster</name>
        <dbReference type="ChEBI" id="CHEBI:49883"/>
    </ligand>
</feature>
<dbReference type="Pfam" id="PF02677">
    <property type="entry name" value="QueH"/>
    <property type="match status" value="1"/>
</dbReference>
<dbReference type="RefSeq" id="WP_201310773.1">
    <property type="nucleotide sequence ID" value="NZ_BLYI01000030.1"/>
</dbReference>
<name>A0A916Q9G3_9FIRM</name>
<comment type="caution">
    <text evidence="19">The sequence shown here is derived from an EMBL/GenBank/DDBJ whole genome shotgun (WGS) entry which is preliminary data.</text>
</comment>